<proteinExistence type="inferred from homology"/>
<dbReference type="FunFam" id="1.20.1050.40:FF:000001">
    <property type="entry name" value="Thimet oligopeptidase 1"/>
    <property type="match status" value="1"/>
</dbReference>
<dbReference type="Gene3D" id="1.20.1050.40">
    <property type="entry name" value="Endopeptidase. Chain P, domain 1"/>
    <property type="match status" value="1"/>
</dbReference>
<keyword evidence="4" id="KW-0963">Cytoplasm</keyword>
<accession>A0A835HM18</accession>
<dbReference type="EMBL" id="JADFTS010000006">
    <property type="protein sequence ID" value="KAF9601830.1"/>
    <property type="molecule type" value="Genomic_DNA"/>
</dbReference>
<keyword evidence="7" id="KW-0378">Hydrolase</keyword>
<dbReference type="Proteomes" id="UP000631114">
    <property type="component" value="Unassembled WGS sequence"/>
</dbReference>
<dbReference type="InterPro" id="IPR024077">
    <property type="entry name" value="Neurolysin/TOP_dom2"/>
</dbReference>
<keyword evidence="10" id="KW-1133">Transmembrane helix</keyword>
<feature type="transmembrane region" description="Helical" evidence="10">
    <location>
        <begin position="7"/>
        <end position="25"/>
    </location>
</feature>
<dbReference type="PANTHER" id="PTHR11804">
    <property type="entry name" value="PROTEASE M3 THIMET OLIGOPEPTIDASE-RELATED"/>
    <property type="match status" value="1"/>
</dbReference>
<evidence type="ECO:0000256" key="7">
    <source>
        <dbReference type="ARBA" id="ARBA00022801"/>
    </source>
</evidence>
<dbReference type="AlphaFoldDB" id="A0A835HM18"/>
<comment type="similarity">
    <text evidence="3">Belongs to the peptidase M3 family.</text>
</comment>
<dbReference type="GO" id="GO:0046872">
    <property type="term" value="F:metal ion binding"/>
    <property type="evidence" value="ECO:0007669"/>
    <property type="project" value="UniProtKB-KW"/>
</dbReference>
<dbReference type="GO" id="GO:0006508">
    <property type="term" value="P:proteolysis"/>
    <property type="evidence" value="ECO:0007669"/>
    <property type="project" value="UniProtKB-KW"/>
</dbReference>
<keyword evidence="8" id="KW-0862">Zinc</keyword>
<dbReference type="InterPro" id="IPR024080">
    <property type="entry name" value="Neurolysin/TOP_N"/>
</dbReference>
<keyword evidence="6" id="KW-0479">Metal-binding</keyword>
<dbReference type="GO" id="GO:0004222">
    <property type="term" value="F:metalloendopeptidase activity"/>
    <property type="evidence" value="ECO:0007669"/>
    <property type="project" value="InterPro"/>
</dbReference>
<evidence type="ECO:0008006" key="13">
    <source>
        <dbReference type="Google" id="ProtNLM"/>
    </source>
</evidence>
<dbReference type="PANTHER" id="PTHR11804:SF82">
    <property type="entry name" value="THIMET OLIGOPEPTIDASE-RELATED"/>
    <property type="match status" value="1"/>
</dbReference>
<comment type="cofactor">
    <cofactor evidence="1">
        <name>Zn(2+)</name>
        <dbReference type="ChEBI" id="CHEBI:29105"/>
    </cofactor>
</comment>
<comment type="subcellular location">
    <subcellularLocation>
        <location evidence="2">Cytoplasm</location>
    </subcellularLocation>
</comment>
<dbReference type="GO" id="GO:0005737">
    <property type="term" value="C:cytoplasm"/>
    <property type="evidence" value="ECO:0007669"/>
    <property type="project" value="UniProtKB-SubCell"/>
</dbReference>
<comment type="caution">
    <text evidence="11">The sequence shown here is derived from an EMBL/GenBank/DDBJ whole genome shotgun (WGS) entry which is preliminary data.</text>
</comment>
<evidence type="ECO:0000256" key="10">
    <source>
        <dbReference type="SAM" id="Phobius"/>
    </source>
</evidence>
<keyword evidence="9" id="KW-0482">Metalloprotease</keyword>
<evidence type="ECO:0000256" key="6">
    <source>
        <dbReference type="ARBA" id="ARBA00022723"/>
    </source>
</evidence>
<evidence type="ECO:0000256" key="3">
    <source>
        <dbReference type="ARBA" id="ARBA00006040"/>
    </source>
</evidence>
<keyword evidence="10" id="KW-0812">Transmembrane</keyword>
<gene>
    <name evidence="11" type="ORF">IFM89_023517</name>
</gene>
<evidence type="ECO:0000256" key="4">
    <source>
        <dbReference type="ARBA" id="ARBA00022490"/>
    </source>
</evidence>
<evidence type="ECO:0000256" key="9">
    <source>
        <dbReference type="ARBA" id="ARBA00023049"/>
    </source>
</evidence>
<organism evidence="11 12">
    <name type="scientific">Coptis chinensis</name>
    <dbReference type="NCBI Taxonomy" id="261450"/>
    <lineage>
        <taxon>Eukaryota</taxon>
        <taxon>Viridiplantae</taxon>
        <taxon>Streptophyta</taxon>
        <taxon>Embryophyta</taxon>
        <taxon>Tracheophyta</taxon>
        <taxon>Spermatophyta</taxon>
        <taxon>Magnoliopsida</taxon>
        <taxon>Ranunculales</taxon>
        <taxon>Ranunculaceae</taxon>
        <taxon>Coptidoideae</taxon>
        <taxon>Coptis</taxon>
    </lineage>
</organism>
<evidence type="ECO:0000256" key="1">
    <source>
        <dbReference type="ARBA" id="ARBA00001947"/>
    </source>
</evidence>
<dbReference type="OrthoDB" id="534666at2759"/>
<keyword evidence="5" id="KW-0645">Protease</keyword>
<keyword evidence="12" id="KW-1185">Reference proteome</keyword>
<keyword evidence="10" id="KW-0472">Membrane</keyword>
<reference evidence="11 12" key="1">
    <citation type="submission" date="2020-10" db="EMBL/GenBank/DDBJ databases">
        <title>The Coptis chinensis genome and diversification of protoberbering-type alkaloids.</title>
        <authorList>
            <person name="Wang B."/>
            <person name="Shu S."/>
            <person name="Song C."/>
            <person name="Liu Y."/>
        </authorList>
    </citation>
    <scope>NUCLEOTIDE SEQUENCE [LARGE SCALE GENOMIC DNA]</scope>
    <source>
        <strain evidence="11">HL-2020</strain>
        <tissue evidence="11">Leaf</tissue>
    </source>
</reference>
<dbReference type="InterPro" id="IPR045090">
    <property type="entry name" value="Pept_M3A_M3B"/>
</dbReference>
<dbReference type="Gene3D" id="1.10.1370.10">
    <property type="entry name" value="Neurolysin, domain 3"/>
    <property type="match status" value="1"/>
</dbReference>
<dbReference type="SUPFAM" id="SSF55486">
    <property type="entry name" value="Metalloproteases ('zincins'), catalytic domain"/>
    <property type="match status" value="1"/>
</dbReference>
<evidence type="ECO:0000256" key="5">
    <source>
        <dbReference type="ARBA" id="ARBA00022670"/>
    </source>
</evidence>
<dbReference type="GO" id="GO:0006518">
    <property type="term" value="P:peptide metabolic process"/>
    <property type="evidence" value="ECO:0007669"/>
    <property type="project" value="TreeGrafter"/>
</dbReference>
<evidence type="ECO:0000256" key="8">
    <source>
        <dbReference type="ARBA" id="ARBA00022833"/>
    </source>
</evidence>
<evidence type="ECO:0000313" key="12">
    <source>
        <dbReference type="Proteomes" id="UP000631114"/>
    </source>
</evidence>
<name>A0A835HM18_9MAGN</name>
<evidence type="ECO:0000313" key="11">
    <source>
        <dbReference type="EMBL" id="KAF9601830.1"/>
    </source>
</evidence>
<evidence type="ECO:0000256" key="2">
    <source>
        <dbReference type="ARBA" id="ARBA00004496"/>
    </source>
</evidence>
<protein>
    <recommendedName>
        <fullName evidence="13">Thimet oligopeptidase</fullName>
    </recommendedName>
</protein>
<sequence length="327" mass="36820">MAKERNILALTGTAAIIAVALNFLITTINKHKNNYKSTNKDIPRSNVRVNLSASEILKLADQIIAKSKAVHHKIASVPLDEVTYANCILPLADLEAEQFPLVQSCVFPKMVTVLDDVRKASDEAERRIDAHVLICSKCEDVYRVINTFAAKMEQINPEAKRYVQCLVKGFERNGMNLTLSKREEVQRLRTRIDELSMQYVQNLRDDGSFILFNERELDGMPPKFIKSLDKAENGQFKITLRRHHISPLLDHCKVGATRKRVAVAYGQRCGKANLPIVENMTGGGFGVDLVQLRHKLARLLGYSSYVDYAVERRMAKNSAKVCITFCG</sequence>